<dbReference type="EMBL" id="MFDH01000023">
    <property type="protein sequence ID" value="OGE35417.1"/>
    <property type="molecule type" value="Genomic_DNA"/>
</dbReference>
<evidence type="ECO:0000313" key="2">
    <source>
        <dbReference type="Proteomes" id="UP000176405"/>
    </source>
</evidence>
<proteinExistence type="predicted"/>
<dbReference type="AlphaFoldDB" id="A0A1F5K355"/>
<comment type="caution">
    <text evidence="1">The sequence shown here is derived from an EMBL/GenBank/DDBJ whole genome shotgun (WGS) entry which is preliminary data.</text>
</comment>
<accession>A0A1F5K355</accession>
<sequence length="64" mass="7580">MISKTLIKILLKIDGLIERFQDSLQHTRLKILEAIWDIKGKETKRQVRSRVQKSKTIFARQIAF</sequence>
<name>A0A1F5K355_9BACT</name>
<protein>
    <submittedName>
        <fullName evidence="1">Uncharacterized protein</fullName>
    </submittedName>
</protein>
<organism evidence="1 2">
    <name type="scientific">Candidatus Daviesbacteria bacterium RIFCSPHIGHO2_12_FULL_43_11</name>
    <dbReference type="NCBI Taxonomy" id="1797780"/>
    <lineage>
        <taxon>Bacteria</taxon>
        <taxon>Candidatus Daviesiibacteriota</taxon>
    </lineage>
</organism>
<evidence type="ECO:0000313" key="1">
    <source>
        <dbReference type="EMBL" id="OGE35417.1"/>
    </source>
</evidence>
<gene>
    <name evidence="1" type="ORF">A3E45_00095</name>
</gene>
<reference evidence="1 2" key="1">
    <citation type="journal article" date="2016" name="Nat. Commun.">
        <title>Thousands of microbial genomes shed light on interconnected biogeochemical processes in an aquifer system.</title>
        <authorList>
            <person name="Anantharaman K."/>
            <person name="Brown C.T."/>
            <person name="Hug L.A."/>
            <person name="Sharon I."/>
            <person name="Castelle C.J."/>
            <person name="Probst A.J."/>
            <person name="Thomas B.C."/>
            <person name="Singh A."/>
            <person name="Wilkins M.J."/>
            <person name="Karaoz U."/>
            <person name="Brodie E.L."/>
            <person name="Williams K.H."/>
            <person name="Hubbard S.S."/>
            <person name="Banfield J.F."/>
        </authorList>
    </citation>
    <scope>NUCLEOTIDE SEQUENCE [LARGE SCALE GENOMIC DNA]</scope>
</reference>
<dbReference type="Proteomes" id="UP000176405">
    <property type="component" value="Unassembled WGS sequence"/>
</dbReference>